<feature type="region of interest" description="Disordered" evidence="1">
    <location>
        <begin position="521"/>
        <end position="545"/>
    </location>
</feature>
<feature type="compositionally biased region" description="Basic and acidic residues" evidence="1">
    <location>
        <begin position="369"/>
        <end position="381"/>
    </location>
</feature>
<feature type="region of interest" description="Disordered" evidence="1">
    <location>
        <begin position="834"/>
        <end position="860"/>
    </location>
</feature>
<dbReference type="EMBL" id="AZHD01000012">
    <property type="protein sequence ID" value="OAA58613.1"/>
    <property type="molecule type" value="Genomic_DNA"/>
</dbReference>
<evidence type="ECO:0000313" key="4">
    <source>
        <dbReference type="Proteomes" id="UP000076874"/>
    </source>
</evidence>
<dbReference type="PANTHER" id="PTHR28245:SF1">
    <property type="entry name" value="ARF3-INTERACTING PROTEIN 1"/>
    <property type="match status" value="1"/>
</dbReference>
<comment type="caution">
    <text evidence="3">The sequence shown here is derived from an EMBL/GenBank/DDBJ whole genome shotgun (WGS) entry which is preliminary data.</text>
</comment>
<gene>
    <name evidence="3" type="ORF">SPI_06686</name>
</gene>
<feature type="region of interest" description="Disordered" evidence="1">
    <location>
        <begin position="344"/>
        <end position="412"/>
    </location>
</feature>
<dbReference type="PANTHER" id="PTHR28245">
    <property type="entry name" value="ARF3-INTERACTING PROTEIN 1"/>
    <property type="match status" value="1"/>
</dbReference>
<feature type="compositionally biased region" description="Low complexity" evidence="1">
    <location>
        <begin position="842"/>
        <end position="860"/>
    </location>
</feature>
<feature type="compositionally biased region" description="Low complexity" evidence="1">
    <location>
        <begin position="195"/>
        <end position="210"/>
    </location>
</feature>
<accession>A0A167RHV3</accession>
<feature type="compositionally biased region" description="Low complexity" evidence="1">
    <location>
        <begin position="155"/>
        <end position="168"/>
    </location>
</feature>
<dbReference type="Pfam" id="PF08616">
    <property type="entry name" value="SPA"/>
    <property type="match status" value="1"/>
</dbReference>
<proteinExistence type="predicted"/>
<feature type="compositionally biased region" description="Acidic residues" evidence="1">
    <location>
        <begin position="382"/>
        <end position="409"/>
    </location>
</feature>
<dbReference type="InterPro" id="IPR052809">
    <property type="entry name" value="Actin_polarity_regulatory"/>
</dbReference>
<dbReference type="Pfam" id="PF07792">
    <property type="entry name" value="Afi1"/>
    <property type="match status" value="1"/>
</dbReference>
<dbReference type="Proteomes" id="UP000076874">
    <property type="component" value="Unassembled WGS sequence"/>
</dbReference>
<evidence type="ECO:0000256" key="1">
    <source>
        <dbReference type="SAM" id="MobiDB-lite"/>
    </source>
</evidence>
<dbReference type="AlphaFoldDB" id="A0A167RHV3"/>
<dbReference type="InterPro" id="IPR012860">
    <property type="entry name" value="Afi1_N"/>
</dbReference>
<dbReference type="STRING" id="1081102.A0A167RHV3"/>
<evidence type="ECO:0000259" key="2">
    <source>
        <dbReference type="PROSITE" id="PS50211"/>
    </source>
</evidence>
<reference evidence="3 4" key="1">
    <citation type="journal article" date="2016" name="Genome Biol. Evol.">
        <title>Divergent and convergent evolution of fungal pathogenicity.</title>
        <authorList>
            <person name="Shang Y."/>
            <person name="Xiao G."/>
            <person name="Zheng P."/>
            <person name="Cen K."/>
            <person name="Zhan S."/>
            <person name="Wang C."/>
        </authorList>
    </citation>
    <scope>NUCLEOTIDE SEQUENCE [LARGE SCALE GENOMIC DNA]</scope>
    <source>
        <strain evidence="3 4">RCEF 264</strain>
    </source>
</reference>
<dbReference type="InterPro" id="IPR037516">
    <property type="entry name" value="Tripartite_DENN"/>
</dbReference>
<feature type="compositionally biased region" description="Low complexity" evidence="1">
    <location>
        <begin position="24"/>
        <end position="49"/>
    </location>
</feature>
<dbReference type="GO" id="GO:0051666">
    <property type="term" value="P:actin cortical patch localization"/>
    <property type="evidence" value="ECO:0007669"/>
    <property type="project" value="TreeGrafter"/>
</dbReference>
<dbReference type="PROSITE" id="PS50211">
    <property type="entry name" value="DENN"/>
    <property type="match status" value="1"/>
</dbReference>
<name>A0A167RHV3_9HYPO</name>
<feature type="compositionally biased region" description="Low complexity" evidence="1">
    <location>
        <begin position="104"/>
        <end position="120"/>
    </location>
</feature>
<feature type="compositionally biased region" description="Pro residues" evidence="1">
    <location>
        <begin position="139"/>
        <end position="154"/>
    </location>
</feature>
<protein>
    <submittedName>
        <fullName evidence="3">Protein MesA</fullName>
    </submittedName>
</protein>
<keyword evidence="4" id="KW-1185">Reference proteome</keyword>
<feature type="region of interest" description="Disordered" evidence="1">
    <location>
        <begin position="1"/>
        <end position="250"/>
    </location>
</feature>
<dbReference type="GO" id="GO:0005886">
    <property type="term" value="C:plasma membrane"/>
    <property type="evidence" value="ECO:0007669"/>
    <property type="project" value="TreeGrafter"/>
</dbReference>
<dbReference type="OrthoDB" id="66409at2759"/>
<organism evidence="3 4">
    <name type="scientific">Niveomyces insectorum RCEF 264</name>
    <dbReference type="NCBI Taxonomy" id="1081102"/>
    <lineage>
        <taxon>Eukaryota</taxon>
        <taxon>Fungi</taxon>
        <taxon>Dikarya</taxon>
        <taxon>Ascomycota</taxon>
        <taxon>Pezizomycotina</taxon>
        <taxon>Sordariomycetes</taxon>
        <taxon>Hypocreomycetidae</taxon>
        <taxon>Hypocreales</taxon>
        <taxon>Cordycipitaceae</taxon>
        <taxon>Niveomyces</taxon>
    </lineage>
</organism>
<feature type="domain" description="UDENN" evidence="2">
    <location>
        <begin position="256"/>
        <end position="873"/>
    </location>
</feature>
<feature type="compositionally biased region" description="Low complexity" evidence="1">
    <location>
        <begin position="76"/>
        <end position="86"/>
    </location>
</feature>
<feature type="compositionally biased region" description="Basic and acidic residues" evidence="1">
    <location>
        <begin position="344"/>
        <end position="353"/>
    </location>
</feature>
<sequence>MASAHTPAFLPMRSKVGQPPHGVTTKTNNTSASNSNSSSSIGSSSGNNTYGHTYGHTHGPLQQPGPGHSHRHRHGTTSSVSGSGSSIATNGGSGSGSPLSTVQTARRTSFSSFPSSSATAKAGPPVPTLNSPPRRPARSPQPPHPSTQPPPIPGAAPLGAQQPAAAMAEADRTSNQSNKSTKAPSSSGTTTDAVSASPPRHSPASSSEAAAGGGGRGGRAIQQQHHAHNNHGGTEPRRRRKLRPQYPRGSTENHVEYILVASFDVDRGPVMEHQYPVAITGDEHMLAELMLPDQTHLRNQDWTMFFLHKDVTQEEEEQELLAKEARRKRRRRRRARLARRFADEHHADEHRDSNGYANGASRLDDDDDKNNNNEDEHAHDNVDDDFDDDDDDDDYMFDDDVSTDSEPEGGEGAPLIYVLNLVNTKQDKTQKRGAVVKSMAICTRHPFLHIYKPLLLLALEEYFKSPVPETLSMLYDAVNAMDLSLMPKLSLVERHLLQASDNKDIFVEKFEQMVQMRLAEEEEDDDDVGVTGQPFDASRSPPPRPAAAGILRAGTKAHFEGQAAAYAVPRDTHEFESKVFYKGIPIPIKVPVAAMPETVGDFSLIKLIQNFAEPHAKAPQPFPLHAHLTTNGPTTHPIIVLVNALLTQKRVIFLGHNMPSGEGAEAVLAACALASGGVLRGFTRHAFPYTDLTKIDDLLLVPGFIAGVTNPTFELHPEWWDLLCDLPSGRMKISSRIEEAPVTEGQLLFKQQQHPAAAVAALVGTPLTASPSAANSDLTGDQAFMADILKSVAARLGERVVRAKWRDWVVKFTRIAAAFEESVYGTSVLNMDGGGSGADPQTTALSPTAGGSSAPPSAASGHGYVWPDDVAKQRELAGNVTRIEGWRNTRSYQSFIKDVALLHSVRPLKDLDLHHMHDRLRTQKLTPAQSRDIYLTLARAVHGYDEICLLLTVAPEAHGGLFYVALGLFHKDRDVRTATAELLARVGAHEAGQHWWRGLSRFEKLAFARIRREAEAEQRSKLDPAGVARP</sequence>
<evidence type="ECO:0000313" key="3">
    <source>
        <dbReference type="EMBL" id="OAA58613.1"/>
    </source>
</evidence>
<feature type="compositionally biased region" description="Polar residues" evidence="1">
    <location>
        <begin position="173"/>
        <end position="194"/>
    </location>
</feature>